<evidence type="ECO:0000313" key="8">
    <source>
        <dbReference type="EMBL" id="PJR05176.1"/>
    </source>
</evidence>
<evidence type="ECO:0000313" key="9">
    <source>
        <dbReference type="Proteomes" id="UP000231960"/>
    </source>
</evidence>
<keyword evidence="3 6" id="KW-0812">Transmembrane</keyword>
<organism evidence="8 9">
    <name type="scientific">Avrilella dinanensis</name>
    <dbReference type="NCBI Taxonomy" id="2008672"/>
    <lineage>
        <taxon>Bacteria</taxon>
        <taxon>Pseudomonadati</taxon>
        <taxon>Bacteroidota</taxon>
        <taxon>Flavobacteriia</taxon>
        <taxon>Flavobacteriales</taxon>
        <taxon>Flavobacteriaceae</taxon>
        <taxon>Avrilella</taxon>
    </lineage>
</organism>
<feature type="domain" description="EamA" evidence="7">
    <location>
        <begin position="132"/>
        <end position="283"/>
    </location>
</feature>
<dbReference type="GO" id="GO:0016020">
    <property type="term" value="C:membrane"/>
    <property type="evidence" value="ECO:0007669"/>
    <property type="project" value="UniProtKB-SubCell"/>
</dbReference>
<protein>
    <submittedName>
        <fullName evidence="8">EamA family transporter</fullName>
    </submittedName>
</protein>
<accession>A0A2M9R8J4</accession>
<dbReference type="InterPro" id="IPR050638">
    <property type="entry name" value="AA-Vitamin_Transporters"/>
</dbReference>
<comment type="subcellular location">
    <subcellularLocation>
        <location evidence="1">Membrane</location>
        <topology evidence="1">Multi-pass membrane protein</topology>
    </subcellularLocation>
</comment>
<evidence type="ECO:0000256" key="5">
    <source>
        <dbReference type="ARBA" id="ARBA00023136"/>
    </source>
</evidence>
<feature type="transmembrane region" description="Helical" evidence="6">
    <location>
        <begin position="102"/>
        <end position="123"/>
    </location>
</feature>
<dbReference type="Proteomes" id="UP000231960">
    <property type="component" value="Unassembled WGS sequence"/>
</dbReference>
<comment type="similarity">
    <text evidence="2">Belongs to the EamA transporter family.</text>
</comment>
<dbReference type="SUPFAM" id="SSF103481">
    <property type="entry name" value="Multidrug resistance efflux transporter EmrE"/>
    <property type="match status" value="2"/>
</dbReference>
<dbReference type="EMBL" id="NIPO01000001">
    <property type="protein sequence ID" value="PJR05176.1"/>
    <property type="molecule type" value="Genomic_DNA"/>
</dbReference>
<feature type="transmembrane region" description="Helical" evidence="6">
    <location>
        <begin position="20"/>
        <end position="39"/>
    </location>
</feature>
<feature type="domain" description="EamA" evidence="7">
    <location>
        <begin position="4"/>
        <end position="119"/>
    </location>
</feature>
<evidence type="ECO:0000256" key="3">
    <source>
        <dbReference type="ARBA" id="ARBA00022692"/>
    </source>
</evidence>
<evidence type="ECO:0000259" key="7">
    <source>
        <dbReference type="Pfam" id="PF00892"/>
    </source>
</evidence>
<dbReference type="PANTHER" id="PTHR32322:SF2">
    <property type="entry name" value="EAMA DOMAIN-CONTAINING PROTEIN"/>
    <property type="match status" value="1"/>
</dbReference>
<dbReference type="InterPro" id="IPR037185">
    <property type="entry name" value="EmrE-like"/>
</dbReference>
<dbReference type="AlphaFoldDB" id="A0A2M9R8J4"/>
<feature type="transmembrane region" description="Helical" evidence="6">
    <location>
        <begin position="209"/>
        <end position="228"/>
    </location>
</feature>
<keyword evidence="5 6" id="KW-0472">Membrane</keyword>
<evidence type="ECO:0000256" key="6">
    <source>
        <dbReference type="SAM" id="Phobius"/>
    </source>
</evidence>
<sequence>MLATIVKIAYSQGFTTAEVTLAQFFFGIIVLWLLTAKIRKKDKPSQSQIKKLMLAGTTMGCTSVFYYLCVRYLNASVAVVFLMQSVWIGIVIEMLQTRKFPALIKVVAVVLVLFGTVLATQMWNFDTGLNVLGVVFGMLAAISFSLTLYSTNSVATGFPPTIRSLYMLFGGGIIVLIFALCTQILPYYLGFSPQFMQDFVTSKPIDSSIFYTWGIILSLFGTVLPPILLNKGFPLTGVGLGSIVSSLELPVSVTFAFVLLSETVTAIQWLGITVILFAVVLMNINLIRKKT</sequence>
<feature type="transmembrane region" description="Helical" evidence="6">
    <location>
        <begin position="240"/>
        <end position="260"/>
    </location>
</feature>
<dbReference type="InterPro" id="IPR000620">
    <property type="entry name" value="EamA_dom"/>
</dbReference>
<evidence type="ECO:0000256" key="1">
    <source>
        <dbReference type="ARBA" id="ARBA00004141"/>
    </source>
</evidence>
<feature type="transmembrane region" description="Helical" evidence="6">
    <location>
        <begin position="74"/>
        <end position="95"/>
    </location>
</feature>
<reference evidence="8 9" key="1">
    <citation type="submission" date="2017-06" db="EMBL/GenBank/DDBJ databases">
        <title>Description of Avrilella dinanensis gen. nov. sp. nov.</title>
        <authorList>
            <person name="Leyer C."/>
            <person name="Sassi M."/>
            <person name="Minet J."/>
            <person name="Kayal S."/>
            <person name="Cattoir V."/>
        </authorList>
    </citation>
    <scope>NUCLEOTIDE SEQUENCE [LARGE SCALE GENOMIC DNA]</scope>
    <source>
        <strain evidence="8 9">UR159</strain>
    </source>
</reference>
<dbReference type="Pfam" id="PF00892">
    <property type="entry name" value="EamA"/>
    <property type="match status" value="2"/>
</dbReference>
<proteinExistence type="inferred from homology"/>
<feature type="transmembrane region" description="Helical" evidence="6">
    <location>
        <begin position="129"/>
        <end position="149"/>
    </location>
</feature>
<keyword evidence="9" id="KW-1185">Reference proteome</keyword>
<dbReference type="OrthoDB" id="3180815at2"/>
<comment type="caution">
    <text evidence="8">The sequence shown here is derived from an EMBL/GenBank/DDBJ whole genome shotgun (WGS) entry which is preliminary data.</text>
</comment>
<evidence type="ECO:0000256" key="2">
    <source>
        <dbReference type="ARBA" id="ARBA00007362"/>
    </source>
</evidence>
<evidence type="ECO:0000256" key="4">
    <source>
        <dbReference type="ARBA" id="ARBA00022989"/>
    </source>
</evidence>
<keyword evidence="4 6" id="KW-1133">Transmembrane helix</keyword>
<dbReference type="PANTHER" id="PTHR32322">
    <property type="entry name" value="INNER MEMBRANE TRANSPORTER"/>
    <property type="match status" value="1"/>
</dbReference>
<name>A0A2M9R8J4_9FLAO</name>
<gene>
    <name evidence="8" type="ORF">CDL10_10780</name>
</gene>
<feature type="transmembrane region" description="Helical" evidence="6">
    <location>
        <begin position="266"/>
        <end position="287"/>
    </location>
</feature>
<feature type="transmembrane region" description="Helical" evidence="6">
    <location>
        <begin position="165"/>
        <end position="189"/>
    </location>
</feature>